<dbReference type="PRINTS" id="PR00363">
    <property type="entry name" value="CYTOCHROMEB5"/>
</dbReference>
<keyword evidence="4" id="KW-0560">Oxidoreductase</keyword>
<evidence type="ECO:0000256" key="3">
    <source>
        <dbReference type="ARBA" id="ARBA00022723"/>
    </source>
</evidence>
<dbReference type="Proteomes" id="UP001174694">
    <property type="component" value="Unassembled WGS sequence"/>
</dbReference>
<keyword evidence="10" id="KW-1185">Reference proteome</keyword>
<dbReference type="PROSITE" id="PS50255">
    <property type="entry name" value="CYTOCHROME_B5_2"/>
    <property type="match status" value="1"/>
</dbReference>
<dbReference type="PROSITE" id="PS00191">
    <property type="entry name" value="CYTOCHROME_B5_1"/>
    <property type="match status" value="1"/>
</dbReference>
<dbReference type="Pfam" id="PF01070">
    <property type="entry name" value="FMN_dh"/>
    <property type="match status" value="1"/>
</dbReference>
<proteinExistence type="inferred from homology"/>
<dbReference type="SUPFAM" id="SSF51395">
    <property type="entry name" value="FMN-linked oxidoreductases"/>
    <property type="match status" value="1"/>
</dbReference>
<dbReference type="EMBL" id="JANBVO010000001">
    <property type="protein sequence ID" value="KAJ9157260.1"/>
    <property type="molecule type" value="Genomic_DNA"/>
</dbReference>
<protein>
    <submittedName>
        <fullName evidence="9">Cytochrome b5</fullName>
    </submittedName>
</protein>
<dbReference type="GO" id="GO:0016491">
    <property type="term" value="F:oxidoreductase activity"/>
    <property type="evidence" value="ECO:0007669"/>
    <property type="project" value="UniProtKB-KW"/>
</dbReference>
<evidence type="ECO:0000256" key="6">
    <source>
        <dbReference type="RuleBase" id="RU362121"/>
    </source>
</evidence>
<evidence type="ECO:0000313" key="9">
    <source>
        <dbReference type="EMBL" id="KAJ9157260.1"/>
    </source>
</evidence>
<accession>A0AA38S6Q9</accession>
<dbReference type="PROSITE" id="PS00557">
    <property type="entry name" value="FMN_HYDROXY_ACID_DH_1"/>
    <property type="match status" value="1"/>
</dbReference>
<name>A0AA38S6Q9_9PEZI</name>
<dbReference type="Gene3D" id="3.20.20.70">
    <property type="entry name" value="Aldolase class I"/>
    <property type="match status" value="1"/>
</dbReference>
<dbReference type="InterPro" id="IPR018506">
    <property type="entry name" value="Cyt_B5_heme-BS"/>
</dbReference>
<dbReference type="CDD" id="cd02922">
    <property type="entry name" value="FCB2_FMN"/>
    <property type="match status" value="1"/>
</dbReference>
<dbReference type="SMART" id="SM01117">
    <property type="entry name" value="Cyt-b5"/>
    <property type="match status" value="1"/>
</dbReference>
<dbReference type="PANTHER" id="PTHR10578:SF104">
    <property type="entry name" value="CYTOCHROME B2, MITOCHONDRIAL-RELATED"/>
    <property type="match status" value="1"/>
</dbReference>
<organism evidence="9 10">
    <name type="scientific">Pleurostoma richardsiae</name>
    <dbReference type="NCBI Taxonomy" id="41990"/>
    <lineage>
        <taxon>Eukaryota</taxon>
        <taxon>Fungi</taxon>
        <taxon>Dikarya</taxon>
        <taxon>Ascomycota</taxon>
        <taxon>Pezizomycotina</taxon>
        <taxon>Sordariomycetes</taxon>
        <taxon>Sordariomycetidae</taxon>
        <taxon>Calosphaeriales</taxon>
        <taxon>Pleurostomataceae</taxon>
        <taxon>Pleurostoma</taxon>
    </lineage>
</organism>
<gene>
    <name evidence="9" type="ORF">NKR23_g341</name>
</gene>
<evidence type="ECO:0000313" key="10">
    <source>
        <dbReference type="Proteomes" id="UP001174694"/>
    </source>
</evidence>
<dbReference type="InterPro" id="IPR000262">
    <property type="entry name" value="FMN-dep_DH"/>
</dbReference>
<keyword evidence="2 6" id="KW-0349">Heme</keyword>
<comment type="caution">
    <text evidence="9">The sequence shown here is derived from an EMBL/GenBank/DDBJ whole genome shotgun (WGS) entry which is preliminary data.</text>
</comment>
<keyword evidence="3 6" id="KW-0479">Metal-binding</keyword>
<reference evidence="9" key="1">
    <citation type="submission" date="2022-07" db="EMBL/GenBank/DDBJ databases">
        <title>Fungi with potential for degradation of polypropylene.</title>
        <authorList>
            <person name="Gostincar C."/>
        </authorList>
    </citation>
    <scope>NUCLEOTIDE SEQUENCE</scope>
    <source>
        <strain evidence="9">EXF-13308</strain>
    </source>
</reference>
<evidence type="ECO:0000256" key="1">
    <source>
        <dbReference type="ARBA" id="ARBA00001917"/>
    </source>
</evidence>
<evidence type="ECO:0000256" key="4">
    <source>
        <dbReference type="ARBA" id="ARBA00023002"/>
    </source>
</evidence>
<dbReference type="AlphaFoldDB" id="A0AA38S6Q9"/>
<evidence type="ECO:0000259" key="8">
    <source>
        <dbReference type="PROSITE" id="PS51349"/>
    </source>
</evidence>
<dbReference type="GO" id="GO:0046872">
    <property type="term" value="F:metal ion binding"/>
    <property type="evidence" value="ECO:0007669"/>
    <property type="project" value="UniProtKB-UniRule"/>
</dbReference>
<evidence type="ECO:0000256" key="5">
    <source>
        <dbReference type="ARBA" id="ARBA00023004"/>
    </source>
</evidence>
<evidence type="ECO:0000259" key="7">
    <source>
        <dbReference type="PROSITE" id="PS50255"/>
    </source>
</evidence>
<feature type="domain" description="Cytochrome b5 heme-binding" evidence="7">
    <location>
        <begin position="1"/>
        <end position="77"/>
    </location>
</feature>
<dbReference type="InterPro" id="IPR008259">
    <property type="entry name" value="FMN_hydac_DH_AS"/>
</dbReference>
<dbReference type="SUPFAM" id="SSF55856">
    <property type="entry name" value="Cytochrome b5-like heme/steroid binding domain"/>
    <property type="match status" value="1"/>
</dbReference>
<dbReference type="PANTHER" id="PTHR10578">
    <property type="entry name" value="S -2-HYDROXY-ACID OXIDASE-RELATED"/>
    <property type="match status" value="1"/>
</dbReference>
<dbReference type="InterPro" id="IPR036400">
    <property type="entry name" value="Cyt_B5-like_heme/steroid_sf"/>
</dbReference>
<dbReference type="Gene3D" id="3.10.120.10">
    <property type="entry name" value="Cytochrome b5-like heme/steroid binding domain"/>
    <property type="match status" value="1"/>
</dbReference>
<dbReference type="Pfam" id="PF00173">
    <property type="entry name" value="Cyt-b5"/>
    <property type="match status" value="1"/>
</dbReference>
<keyword evidence="5 6" id="KW-0408">Iron</keyword>
<dbReference type="InterPro" id="IPR013785">
    <property type="entry name" value="Aldolase_TIM"/>
</dbReference>
<comment type="similarity">
    <text evidence="6">Belongs to the cytochrome b5 family.</text>
</comment>
<sequence>MATTRDDVRKHASRESCWVIVDGSAYDVTSFLDSHPGGASAILKYAGKDATAAFKPIHAADTLDKHLKTEQKLGLVIDAQEEPSASPQDIVAARQKKVPLRSIISLLDFEVAASKLLDPKAFAFYRSGADDEFTFQWNRSSWKYVRFRPRILRPLPRGVDTSSSIFGIKSSVPFFICPAGGGKYAHPEGEIHMTRAAARQHVIQWVSNAAGCSQEELAEVRAPGQPIFWQIYAVKDLAVTEAEVRRAVELGYKAFCFTVDAIVMGNRERDARLSGQELMEEPTMDDDDTLTEGGISATRLSLHPGFDWLSVIKWLRSLTDLPIAIKGIQTWEDAKLCAEQPGIHPWLSNHGGRQLNGAPSAVDTLLEMRTHCPEVFSKCEVIVDGGVTRGTDVVKALCLGATAVGIGRPFLYALAYGEKGVTRAIKILKNEVETTMALLGVSRVEDFNTSYVDAMALRSSYGHFRARL</sequence>
<dbReference type="InterPro" id="IPR037396">
    <property type="entry name" value="FMN_HAD"/>
</dbReference>
<dbReference type="InterPro" id="IPR001199">
    <property type="entry name" value="Cyt_B5-like_heme/steroid-bd"/>
</dbReference>
<feature type="domain" description="FMN hydroxy acid dehydrogenase" evidence="8">
    <location>
        <begin position="98"/>
        <end position="457"/>
    </location>
</feature>
<dbReference type="PROSITE" id="PS51349">
    <property type="entry name" value="FMN_HYDROXY_ACID_DH_2"/>
    <property type="match status" value="1"/>
</dbReference>
<dbReference type="GO" id="GO:0020037">
    <property type="term" value="F:heme binding"/>
    <property type="evidence" value="ECO:0007669"/>
    <property type="project" value="UniProtKB-UniRule"/>
</dbReference>
<dbReference type="InterPro" id="IPR037458">
    <property type="entry name" value="L-MDH/L-LDH_FMN-bd"/>
</dbReference>
<evidence type="ECO:0000256" key="2">
    <source>
        <dbReference type="ARBA" id="ARBA00022617"/>
    </source>
</evidence>
<comment type="cofactor">
    <cofactor evidence="1">
        <name>FMN</name>
        <dbReference type="ChEBI" id="CHEBI:58210"/>
    </cofactor>
</comment>